<dbReference type="OrthoDB" id="191995at2759"/>
<dbReference type="NCBIfam" id="TIGR03317">
    <property type="entry name" value="ygfZ_signature"/>
    <property type="match status" value="1"/>
</dbReference>
<dbReference type="PANTHER" id="PTHR22602">
    <property type="entry name" value="TRANSFERASE CAF17, MITOCHONDRIAL-RELATED"/>
    <property type="match status" value="1"/>
</dbReference>
<dbReference type="InterPro" id="IPR045179">
    <property type="entry name" value="YgfZ/GcvT"/>
</dbReference>
<keyword evidence="3" id="KW-0496">Mitochondrion</keyword>
<evidence type="ECO:0000313" key="7">
    <source>
        <dbReference type="Proteomes" id="UP001154078"/>
    </source>
</evidence>
<name>A0A9P0AUY0_BRAAE</name>
<organism evidence="6 7">
    <name type="scientific">Brassicogethes aeneus</name>
    <name type="common">Rape pollen beetle</name>
    <name type="synonym">Meligethes aeneus</name>
    <dbReference type="NCBI Taxonomy" id="1431903"/>
    <lineage>
        <taxon>Eukaryota</taxon>
        <taxon>Metazoa</taxon>
        <taxon>Ecdysozoa</taxon>
        <taxon>Arthropoda</taxon>
        <taxon>Hexapoda</taxon>
        <taxon>Insecta</taxon>
        <taxon>Pterygota</taxon>
        <taxon>Neoptera</taxon>
        <taxon>Endopterygota</taxon>
        <taxon>Coleoptera</taxon>
        <taxon>Polyphaga</taxon>
        <taxon>Cucujiformia</taxon>
        <taxon>Nitidulidae</taxon>
        <taxon>Meligethinae</taxon>
        <taxon>Brassicogethes</taxon>
    </lineage>
</organism>
<proteinExistence type="predicted"/>
<keyword evidence="7" id="KW-1185">Reference proteome</keyword>
<evidence type="ECO:0000259" key="5">
    <source>
        <dbReference type="Pfam" id="PF25455"/>
    </source>
</evidence>
<dbReference type="Pfam" id="PF25455">
    <property type="entry name" value="Beta-barrel_CAF17_C"/>
    <property type="match status" value="1"/>
</dbReference>
<dbReference type="Proteomes" id="UP001154078">
    <property type="component" value="Chromosome 2"/>
</dbReference>
<sequence length="351" mass="39809">MLNTTRNFLKQSSKRSYTTSSAKYVLEHLKERCLIRVVGAEVSEFLQGLITNDIKHLENGPGSMYTMFLNTKGRVTHDSIIYRTEEDNSYLIECDLDGVEALQRQLKLYRVRRKIDIIGLQKEYKIHALFNVNNANVGSSLTYNVNSELVVPCDKLNATLPSTSSKFHRDLSIFRDPRINLLGSRVISKIDVDVKEQIKDLVEVDDSSKDYRWFRYNLGVGEGTSDLPTGNCFPLEANCDYLHGVSFHKGCYIGQELTARTYHTGVIRKRLMPLHFTTVPSKIPDEPTIVHENDNLGKFRGLHGNVGLALLRISKALNYGEIKVGDGVAKVLRPSWWPVEVSKEKMSLQKS</sequence>
<accession>A0A9P0AUY0</accession>
<evidence type="ECO:0000256" key="1">
    <source>
        <dbReference type="ARBA" id="ARBA00004173"/>
    </source>
</evidence>
<dbReference type="InterPro" id="IPR006222">
    <property type="entry name" value="GCVT_N"/>
</dbReference>
<reference evidence="6" key="1">
    <citation type="submission" date="2021-12" db="EMBL/GenBank/DDBJ databases">
        <authorList>
            <person name="King R."/>
        </authorList>
    </citation>
    <scope>NUCLEOTIDE SEQUENCE</scope>
</reference>
<dbReference type="InterPro" id="IPR027266">
    <property type="entry name" value="TrmE/GcvT-like"/>
</dbReference>
<dbReference type="EMBL" id="OV121133">
    <property type="protein sequence ID" value="CAH0550222.1"/>
    <property type="molecule type" value="Genomic_DNA"/>
</dbReference>
<protein>
    <recommendedName>
        <fullName evidence="8">Transferase CAF17 homolog, mitochondrial</fullName>
    </recommendedName>
</protein>
<dbReference type="InterPro" id="IPR017703">
    <property type="entry name" value="YgfZ/GCV_T_CS"/>
</dbReference>
<evidence type="ECO:0000256" key="2">
    <source>
        <dbReference type="ARBA" id="ARBA00022946"/>
    </source>
</evidence>
<evidence type="ECO:0000256" key="3">
    <source>
        <dbReference type="ARBA" id="ARBA00023128"/>
    </source>
</evidence>
<comment type="subcellular location">
    <subcellularLocation>
        <location evidence="1">Mitochondrion</location>
    </subcellularLocation>
</comment>
<dbReference type="SUPFAM" id="SSF103025">
    <property type="entry name" value="Folate-binding domain"/>
    <property type="match status" value="1"/>
</dbReference>
<feature type="domain" description="CAF17 C-terminal" evidence="5">
    <location>
        <begin position="268"/>
        <end position="338"/>
    </location>
</feature>
<dbReference type="Pfam" id="PF01571">
    <property type="entry name" value="GCV_T"/>
    <property type="match status" value="1"/>
</dbReference>
<gene>
    <name evidence="6" type="ORF">MELIAE_LOCUS3091</name>
</gene>
<feature type="domain" description="GCVT N-terminal" evidence="4">
    <location>
        <begin position="35"/>
        <end position="92"/>
    </location>
</feature>
<dbReference type="GO" id="GO:0016226">
    <property type="term" value="P:iron-sulfur cluster assembly"/>
    <property type="evidence" value="ECO:0007669"/>
    <property type="project" value="TreeGrafter"/>
</dbReference>
<dbReference type="GO" id="GO:0005759">
    <property type="term" value="C:mitochondrial matrix"/>
    <property type="evidence" value="ECO:0007669"/>
    <property type="project" value="TreeGrafter"/>
</dbReference>
<dbReference type="InterPro" id="IPR057460">
    <property type="entry name" value="CAF17_C"/>
</dbReference>
<dbReference type="PANTHER" id="PTHR22602:SF0">
    <property type="entry name" value="TRANSFERASE CAF17, MITOCHONDRIAL-RELATED"/>
    <property type="match status" value="1"/>
</dbReference>
<dbReference type="AlphaFoldDB" id="A0A9P0AUY0"/>
<dbReference type="Gene3D" id="3.30.1360.120">
    <property type="entry name" value="Probable tRNA modification gtpase trme, domain 1"/>
    <property type="match status" value="1"/>
</dbReference>
<evidence type="ECO:0008006" key="8">
    <source>
        <dbReference type="Google" id="ProtNLM"/>
    </source>
</evidence>
<keyword evidence="2" id="KW-0809">Transit peptide</keyword>
<evidence type="ECO:0000259" key="4">
    <source>
        <dbReference type="Pfam" id="PF01571"/>
    </source>
</evidence>
<evidence type="ECO:0000313" key="6">
    <source>
        <dbReference type="EMBL" id="CAH0550222.1"/>
    </source>
</evidence>